<sequence length="166" mass="18229">MKSELRKCRYPARKILPSARAACARPRPPHVNTALRCVILANVRLHRHIHSNNNRGDARTNSSSPMNHRRGGAPVLRCVSGAARRCEDGRVPVRSENLRRPTAKIMKINRSTSAGDCPGTVSVSAACRALEPPAIRSFQIELLTRRAPCSSPVRIGNSYIPFSSLC</sequence>
<proteinExistence type="predicted"/>
<dbReference type="Proteomes" id="UP000299102">
    <property type="component" value="Unassembled WGS sequence"/>
</dbReference>
<evidence type="ECO:0000313" key="2">
    <source>
        <dbReference type="EMBL" id="GBP96429.1"/>
    </source>
</evidence>
<accession>A0A4C2AB91</accession>
<dbReference type="EMBL" id="BGZK01002777">
    <property type="protein sequence ID" value="GBP96429.1"/>
    <property type="molecule type" value="Genomic_DNA"/>
</dbReference>
<evidence type="ECO:0000313" key="3">
    <source>
        <dbReference type="Proteomes" id="UP000299102"/>
    </source>
</evidence>
<organism evidence="2 3">
    <name type="scientific">Eumeta variegata</name>
    <name type="common">Bagworm moth</name>
    <name type="synonym">Eumeta japonica</name>
    <dbReference type="NCBI Taxonomy" id="151549"/>
    <lineage>
        <taxon>Eukaryota</taxon>
        <taxon>Metazoa</taxon>
        <taxon>Ecdysozoa</taxon>
        <taxon>Arthropoda</taxon>
        <taxon>Hexapoda</taxon>
        <taxon>Insecta</taxon>
        <taxon>Pterygota</taxon>
        <taxon>Neoptera</taxon>
        <taxon>Endopterygota</taxon>
        <taxon>Lepidoptera</taxon>
        <taxon>Glossata</taxon>
        <taxon>Ditrysia</taxon>
        <taxon>Tineoidea</taxon>
        <taxon>Psychidae</taxon>
        <taxon>Oiketicinae</taxon>
        <taxon>Eumeta</taxon>
    </lineage>
</organism>
<feature type="compositionally biased region" description="Polar residues" evidence="1">
    <location>
        <begin position="51"/>
        <end position="66"/>
    </location>
</feature>
<evidence type="ECO:0000256" key="1">
    <source>
        <dbReference type="SAM" id="MobiDB-lite"/>
    </source>
</evidence>
<name>A0A4C2AB91_EUMVA</name>
<gene>
    <name evidence="2" type="ORF">EVAR_93374_1</name>
</gene>
<keyword evidence="3" id="KW-1185">Reference proteome</keyword>
<feature type="region of interest" description="Disordered" evidence="1">
    <location>
        <begin position="50"/>
        <end position="73"/>
    </location>
</feature>
<reference evidence="2 3" key="1">
    <citation type="journal article" date="2019" name="Commun. Biol.">
        <title>The bagworm genome reveals a unique fibroin gene that provides high tensile strength.</title>
        <authorList>
            <person name="Kono N."/>
            <person name="Nakamura H."/>
            <person name="Ohtoshi R."/>
            <person name="Tomita M."/>
            <person name="Numata K."/>
            <person name="Arakawa K."/>
        </authorList>
    </citation>
    <scope>NUCLEOTIDE SEQUENCE [LARGE SCALE GENOMIC DNA]</scope>
</reference>
<protein>
    <submittedName>
        <fullName evidence="2">Uncharacterized protein</fullName>
    </submittedName>
</protein>
<comment type="caution">
    <text evidence="2">The sequence shown here is derived from an EMBL/GenBank/DDBJ whole genome shotgun (WGS) entry which is preliminary data.</text>
</comment>
<dbReference type="AlphaFoldDB" id="A0A4C2AB91"/>